<protein>
    <submittedName>
        <fullName evidence="2">Nuclear transport factor 2 family protein</fullName>
    </submittedName>
</protein>
<dbReference type="PANTHER" id="PTHR41252">
    <property type="entry name" value="BLR2505 PROTEIN"/>
    <property type="match status" value="1"/>
</dbReference>
<dbReference type="PANTHER" id="PTHR41252:SF1">
    <property type="entry name" value="BLR2505 PROTEIN"/>
    <property type="match status" value="1"/>
</dbReference>
<dbReference type="Pfam" id="PF12680">
    <property type="entry name" value="SnoaL_2"/>
    <property type="match status" value="1"/>
</dbReference>
<evidence type="ECO:0000313" key="3">
    <source>
        <dbReference type="Proteomes" id="UP001596200"/>
    </source>
</evidence>
<dbReference type="EMBL" id="JBHSPU010000016">
    <property type="protein sequence ID" value="MFC5915363.1"/>
    <property type="molecule type" value="Genomic_DNA"/>
</dbReference>
<evidence type="ECO:0000259" key="1">
    <source>
        <dbReference type="Pfam" id="PF12680"/>
    </source>
</evidence>
<accession>A0ABW1GM54</accession>
<comment type="caution">
    <text evidence="2">The sequence shown here is derived from an EMBL/GenBank/DDBJ whole genome shotgun (WGS) entry which is preliminary data.</text>
</comment>
<dbReference type="Proteomes" id="UP001596200">
    <property type="component" value="Unassembled WGS sequence"/>
</dbReference>
<dbReference type="InterPro" id="IPR032710">
    <property type="entry name" value="NTF2-like_dom_sf"/>
</dbReference>
<gene>
    <name evidence="2" type="ORF">ACFP1B_18340</name>
</gene>
<organism evidence="2 3">
    <name type="scientific">Streptomyces pulveraceus</name>
    <dbReference type="NCBI Taxonomy" id="68258"/>
    <lineage>
        <taxon>Bacteria</taxon>
        <taxon>Bacillati</taxon>
        <taxon>Actinomycetota</taxon>
        <taxon>Actinomycetes</taxon>
        <taxon>Kitasatosporales</taxon>
        <taxon>Streptomycetaceae</taxon>
        <taxon>Streptomyces</taxon>
    </lineage>
</organism>
<sequence length="167" mass="18551">MTMSSTTDSVKVLTGMYAAEAEYLAAGGPGEGSFDLLAPFFAPDVELHQANVLPYGGTWRGHSGMAQFFLAMRQVWDTFDMLEQKFLAAGGTAVVLTQFRARARLTSRELSFPILQTITVKDGRITEVRPFCWDTRAIADACPRPYQQPQIDCEAVSHRHSSRTLWS</sequence>
<evidence type="ECO:0000313" key="2">
    <source>
        <dbReference type="EMBL" id="MFC5915363.1"/>
    </source>
</evidence>
<reference evidence="3" key="1">
    <citation type="journal article" date="2019" name="Int. J. Syst. Evol. Microbiol.">
        <title>The Global Catalogue of Microorganisms (GCM) 10K type strain sequencing project: providing services to taxonomists for standard genome sequencing and annotation.</title>
        <authorList>
            <consortium name="The Broad Institute Genomics Platform"/>
            <consortium name="The Broad Institute Genome Sequencing Center for Infectious Disease"/>
            <person name="Wu L."/>
            <person name="Ma J."/>
        </authorList>
    </citation>
    <scope>NUCLEOTIDE SEQUENCE [LARGE SCALE GENOMIC DNA]</scope>
    <source>
        <strain evidence="3">JCM 4147</strain>
    </source>
</reference>
<dbReference type="RefSeq" id="WP_344511067.1">
    <property type="nucleotide sequence ID" value="NZ_BAAATU010000019.1"/>
</dbReference>
<name>A0ABW1GM54_9ACTN</name>
<dbReference type="SUPFAM" id="SSF54427">
    <property type="entry name" value="NTF2-like"/>
    <property type="match status" value="1"/>
</dbReference>
<feature type="domain" description="SnoaL-like" evidence="1">
    <location>
        <begin position="31"/>
        <end position="128"/>
    </location>
</feature>
<dbReference type="Gene3D" id="3.10.450.50">
    <property type="match status" value="1"/>
</dbReference>
<proteinExistence type="predicted"/>
<keyword evidence="3" id="KW-1185">Reference proteome</keyword>
<dbReference type="InterPro" id="IPR037401">
    <property type="entry name" value="SnoaL-like"/>
</dbReference>